<evidence type="ECO:0000256" key="1">
    <source>
        <dbReference type="SAM" id="MobiDB-lite"/>
    </source>
</evidence>
<dbReference type="Proteomes" id="UP001149163">
    <property type="component" value="Unassembled WGS sequence"/>
</dbReference>
<organism evidence="2 3">
    <name type="scientific">Penicillium canariense</name>
    <dbReference type="NCBI Taxonomy" id="189055"/>
    <lineage>
        <taxon>Eukaryota</taxon>
        <taxon>Fungi</taxon>
        <taxon>Dikarya</taxon>
        <taxon>Ascomycota</taxon>
        <taxon>Pezizomycotina</taxon>
        <taxon>Eurotiomycetes</taxon>
        <taxon>Eurotiomycetidae</taxon>
        <taxon>Eurotiales</taxon>
        <taxon>Aspergillaceae</taxon>
        <taxon>Penicillium</taxon>
    </lineage>
</organism>
<name>A0A9W9LNB4_9EURO</name>
<dbReference type="GeneID" id="81426862"/>
<dbReference type="EMBL" id="JAPQKN010000003">
    <property type="protein sequence ID" value="KAJ5166780.1"/>
    <property type="molecule type" value="Genomic_DNA"/>
</dbReference>
<sequence length="111" mass="12693">MRDDYTEWERYSHPNPDEEDPPPPPPPTLDEIQTLQEFAERYSTSDAIPADDAARKLMSLADEDRVLLLDADIDMPRYQPAVLKLVEAIRALPKLERTETQISTGPFRGQN</sequence>
<dbReference type="OrthoDB" id="3350591at2759"/>
<protein>
    <submittedName>
        <fullName evidence="2">Uncharacterized protein</fullName>
    </submittedName>
</protein>
<reference evidence="2" key="2">
    <citation type="journal article" date="2023" name="IMA Fungus">
        <title>Comparative genomic study of the Penicillium genus elucidates a diverse pangenome and 15 lateral gene transfer events.</title>
        <authorList>
            <person name="Petersen C."/>
            <person name="Sorensen T."/>
            <person name="Nielsen M.R."/>
            <person name="Sondergaard T.E."/>
            <person name="Sorensen J.L."/>
            <person name="Fitzpatrick D.A."/>
            <person name="Frisvad J.C."/>
            <person name="Nielsen K.L."/>
        </authorList>
    </citation>
    <scope>NUCLEOTIDE SEQUENCE</scope>
    <source>
        <strain evidence="2">IBT 26290</strain>
    </source>
</reference>
<dbReference type="RefSeq" id="XP_056543241.1">
    <property type="nucleotide sequence ID" value="XM_056687686.1"/>
</dbReference>
<evidence type="ECO:0000313" key="2">
    <source>
        <dbReference type="EMBL" id="KAJ5166780.1"/>
    </source>
</evidence>
<comment type="caution">
    <text evidence="2">The sequence shown here is derived from an EMBL/GenBank/DDBJ whole genome shotgun (WGS) entry which is preliminary data.</text>
</comment>
<feature type="region of interest" description="Disordered" evidence="1">
    <location>
        <begin position="1"/>
        <end position="30"/>
    </location>
</feature>
<evidence type="ECO:0000313" key="3">
    <source>
        <dbReference type="Proteomes" id="UP001149163"/>
    </source>
</evidence>
<accession>A0A9W9LNB4</accession>
<feature type="compositionally biased region" description="Basic and acidic residues" evidence="1">
    <location>
        <begin position="1"/>
        <end position="16"/>
    </location>
</feature>
<proteinExistence type="predicted"/>
<dbReference type="AlphaFoldDB" id="A0A9W9LNB4"/>
<gene>
    <name evidence="2" type="ORF">N7482_005561</name>
</gene>
<reference evidence="2" key="1">
    <citation type="submission" date="2022-11" db="EMBL/GenBank/DDBJ databases">
        <authorList>
            <person name="Petersen C."/>
        </authorList>
    </citation>
    <scope>NUCLEOTIDE SEQUENCE</scope>
    <source>
        <strain evidence="2">IBT 26290</strain>
    </source>
</reference>
<keyword evidence="3" id="KW-1185">Reference proteome</keyword>